<name>S7VI29_DESML</name>
<dbReference type="Proteomes" id="UP000014977">
    <property type="component" value="Unassembled WGS sequence"/>
</dbReference>
<organism evidence="1 2">
    <name type="scientific">Desulfococcus multivorans DSM 2059</name>
    <dbReference type="NCBI Taxonomy" id="1121405"/>
    <lineage>
        <taxon>Bacteria</taxon>
        <taxon>Pseudomonadati</taxon>
        <taxon>Thermodesulfobacteriota</taxon>
        <taxon>Desulfobacteria</taxon>
        <taxon>Desulfobacterales</taxon>
        <taxon>Desulfococcaceae</taxon>
        <taxon>Desulfococcus</taxon>
    </lineage>
</organism>
<keyword evidence="2" id="KW-1185">Reference proteome</keyword>
<comment type="caution">
    <text evidence="1">The sequence shown here is derived from an EMBL/GenBank/DDBJ whole genome shotgun (WGS) entry which is preliminary data.</text>
</comment>
<evidence type="ECO:0000313" key="2">
    <source>
        <dbReference type="Proteomes" id="UP000014977"/>
    </source>
</evidence>
<gene>
    <name evidence="1" type="ORF">dsmv_1118</name>
</gene>
<proteinExistence type="predicted"/>
<evidence type="ECO:0000313" key="1">
    <source>
        <dbReference type="EMBL" id="EPR44168.1"/>
    </source>
</evidence>
<reference evidence="1 2" key="1">
    <citation type="journal article" date="2013" name="Genome Announc.">
        <title>Draft genome sequences for three mercury-methylating, sulfate-reducing bacteria.</title>
        <authorList>
            <person name="Brown S.D."/>
            <person name="Hurt R.A.Jr."/>
            <person name="Gilmour C.C."/>
            <person name="Elias D.A."/>
        </authorList>
    </citation>
    <scope>NUCLEOTIDE SEQUENCE [LARGE SCALE GENOMIC DNA]</scope>
    <source>
        <strain evidence="1 2">DSM 2059</strain>
    </source>
</reference>
<protein>
    <submittedName>
        <fullName evidence="1">Uncharacterized protein</fullName>
    </submittedName>
</protein>
<dbReference type="EMBL" id="ATHJ01000033">
    <property type="protein sequence ID" value="EPR44168.1"/>
    <property type="molecule type" value="Genomic_DNA"/>
</dbReference>
<accession>S7VI29</accession>
<dbReference type="AlphaFoldDB" id="S7VI29"/>
<sequence>MMKRPRTRDQGRGWSIPRCGFLASAGTGAVCLAVSGSLFASRGVIEEALDRISRP</sequence>